<organism evidence="3 4">
    <name type="scientific">Durusdinium trenchii</name>
    <dbReference type="NCBI Taxonomy" id="1381693"/>
    <lineage>
        <taxon>Eukaryota</taxon>
        <taxon>Sar</taxon>
        <taxon>Alveolata</taxon>
        <taxon>Dinophyceae</taxon>
        <taxon>Suessiales</taxon>
        <taxon>Symbiodiniaceae</taxon>
        <taxon>Durusdinium</taxon>
    </lineage>
</organism>
<reference evidence="3 4" key="1">
    <citation type="submission" date="2024-02" db="EMBL/GenBank/DDBJ databases">
        <authorList>
            <person name="Chen Y."/>
            <person name="Shah S."/>
            <person name="Dougan E. K."/>
            <person name="Thang M."/>
            <person name="Chan C."/>
        </authorList>
    </citation>
    <scope>NUCLEOTIDE SEQUENCE [LARGE SCALE GENOMIC DNA]</scope>
</reference>
<comment type="caution">
    <text evidence="3">The sequence shown here is derived from an EMBL/GenBank/DDBJ whole genome shotgun (WGS) entry which is preliminary data.</text>
</comment>
<name>A0ABP0K6R4_9DINO</name>
<evidence type="ECO:0000313" key="3">
    <source>
        <dbReference type="EMBL" id="CAK9022499.1"/>
    </source>
</evidence>
<gene>
    <name evidence="2" type="ORF">CCMP2556_LOCUS14815</name>
    <name evidence="3" type="ORF">CCMP2556_LOCUS14866</name>
</gene>
<evidence type="ECO:0000256" key="1">
    <source>
        <dbReference type="SAM" id="MobiDB-lite"/>
    </source>
</evidence>
<dbReference type="Proteomes" id="UP001642484">
    <property type="component" value="Unassembled WGS sequence"/>
</dbReference>
<evidence type="ECO:0000313" key="4">
    <source>
        <dbReference type="Proteomes" id="UP001642484"/>
    </source>
</evidence>
<evidence type="ECO:0000313" key="2">
    <source>
        <dbReference type="EMBL" id="CAK9022405.1"/>
    </source>
</evidence>
<protein>
    <submittedName>
        <fullName evidence="3">Uncharacterized protein</fullName>
    </submittedName>
</protein>
<keyword evidence="4" id="KW-1185">Reference proteome</keyword>
<dbReference type="EMBL" id="CAXAMN010007713">
    <property type="protein sequence ID" value="CAK9022499.1"/>
    <property type="molecule type" value="Genomic_DNA"/>
</dbReference>
<proteinExistence type="predicted"/>
<feature type="compositionally biased region" description="Basic residues" evidence="1">
    <location>
        <begin position="94"/>
        <end position="110"/>
    </location>
</feature>
<accession>A0ABP0K6R4</accession>
<feature type="region of interest" description="Disordered" evidence="1">
    <location>
        <begin position="1"/>
        <end position="51"/>
    </location>
</feature>
<feature type="compositionally biased region" description="Polar residues" evidence="1">
    <location>
        <begin position="1"/>
        <end position="10"/>
    </location>
</feature>
<dbReference type="EMBL" id="CAXAMN010007669">
    <property type="protein sequence ID" value="CAK9022405.1"/>
    <property type="molecule type" value="Genomic_DNA"/>
</dbReference>
<sequence>MCCKQGTQGCLPSPLADLPPKPRLKQHTAHRRDAHDGQSVTTTGHFGRSCRDPSTIRCDETAWDSHSDHSVLTAVVTGQKAQRAVPPQKTKTYPQRKPRLAAHGSSHGKGHQAINQALIKLLAE</sequence>
<feature type="region of interest" description="Disordered" evidence="1">
    <location>
        <begin position="77"/>
        <end position="111"/>
    </location>
</feature>